<protein>
    <submittedName>
        <fullName evidence="2">Uncharacterized protein</fullName>
    </submittedName>
</protein>
<dbReference type="PATRIC" id="fig|84531.8.peg.453"/>
<feature type="compositionally biased region" description="Basic and acidic residues" evidence="1">
    <location>
        <begin position="93"/>
        <end position="108"/>
    </location>
</feature>
<dbReference type="KEGG" id="lab:LA76x_0440"/>
<dbReference type="Proteomes" id="UP000060787">
    <property type="component" value="Chromosome"/>
</dbReference>
<reference evidence="2 3" key="1">
    <citation type="journal article" date="2015" name="BMC Genomics">
        <title>Comparative genomics and metabolic profiling of the genus Lysobacter.</title>
        <authorList>
            <person name="de Bruijn I."/>
            <person name="Cheng X."/>
            <person name="de Jager V."/>
            <person name="Exposito R.G."/>
            <person name="Watrous J."/>
            <person name="Patel N."/>
            <person name="Postma J."/>
            <person name="Dorrestein P.C."/>
            <person name="Kobayashi D."/>
            <person name="Raaijmakers J.M."/>
        </authorList>
    </citation>
    <scope>NUCLEOTIDE SEQUENCE [LARGE SCALE GENOMIC DNA]</scope>
    <source>
        <strain evidence="2 3">76</strain>
    </source>
</reference>
<evidence type="ECO:0000256" key="1">
    <source>
        <dbReference type="SAM" id="MobiDB-lite"/>
    </source>
</evidence>
<feature type="compositionally biased region" description="Basic and acidic residues" evidence="1">
    <location>
        <begin position="120"/>
        <end position="129"/>
    </location>
</feature>
<feature type="region of interest" description="Disordered" evidence="1">
    <location>
        <begin position="44"/>
        <end position="63"/>
    </location>
</feature>
<proteinExistence type="predicted"/>
<gene>
    <name evidence="2" type="ORF">LA76x_0440</name>
</gene>
<dbReference type="RefSeq" id="WP_057916378.1">
    <property type="nucleotide sequence ID" value="NZ_CP011129.1"/>
</dbReference>
<sequence>MIALKVWATTLLTALAAVLAAFGWGRWKGAQRARDDARERIADSERQVRIADRERADSKTRTEVDTDVLQLPTGVLAPVAIAVPDSAADRLYDEWSRDGGDDGVRLDASDSGIPAGPTDGPDRTPDPGA</sequence>
<organism evidence="2 3">
    <name type="scientific">Lysobacter antibioticus</name>
    <dbReference type="NCBI Taxonomy" id="84531"/>
    <lineage>
        <taxon>Bacteria</taxon>
        <taxon>Pseudomonadati</taxon>
        <taxon>Pseudomonadota</taxon>
        <taxon>Gammaproteobacteria</taxon>
        <taxon>Lysobacterales</taxon>
        <taxon>Lysobacteraceae</taxon>
        <taxon>Lysobacter</taxon>
    </lineage>
</organism>
<dbReference type="EMBL" id="CP011129">
    <property type="protein sequence ID" value="ALN78601.1"/>
    <property type="molecule type" value="Genomic_DNA"/>
</dbReference>
<dbReference type="STRING" id="84531.LA76x_0440"/>
<evidence type="ECO:0000313" key="3">
    <source>
        <dbReference type="Proteomes" id="UP000060787"/>
    </source>
</evidence>
<keyword evidence="3" id="KW-1185">Reference proteome</keyword>
<feature type="region of interest" description="Disordered" evidence="1">
    <location>
        <begin position="93"/>
        <end position="129"/>
    </location>
</feature>
<accession>A0A0S2F4Z9</accession>
<dbReference type="AlphaFoldDB" id="A0A0S2F4Z9"/>
<evidence type="ECO:0000313" key="2">
    <source>
        <dbReference type="EMBL" id="ALN78601.1"/>
    </source>
</evidence>
<name>A0A0S2F4Z9_LYSAN</name>